<organism evidence="1 2">
    <name type="scientific">Selenomonas noxia F0398</name>
    <dbReference type="NCBI Taxonomy" id="702437"/>
    <lineage>
        <taxon>Bacteria</taxon>
        <taxon>Bacillati</taxon>
        <taxon>Bacillota</taxon>
        <taxon>Negativicutes</taxon>
        <taxon>Selenomonadales</taxon>
        <taxon>Selenomonadaceae</taxon>
        <taxon>Selenomonas</taxon>
    </lineage>
</organism>
<dbReference type="CDD" id="cd09846">
    <property type="entry name" value="DUF1312"/>
    <property type="match status" value="1"/>
</dbReference>
<gene>
    <name evidence="1" type="ORF">HMPREF9432_01629</name>
</gene>
<dbReference type="Proteomes" id="UP000003175">
    <property type="component" value="Unassembled WGS sequence"/>
</dbReference>
<proteinExistence type="predicted"/>
<sequence>MKKNDLLLIGALLILCGVAAVFFFARTDSAVRHAVITQDGRQLYDIPLTGHTGTEDIRIADAHGENIVRIEGETISVIGADCPDLVCVKTGKAQKKGDVIACLPHKLLIEVK</sequence>
<dbReference type="EMBL" id="ADGH01000016">
    <property type="protein sequence ID" value="EHG23955.1"/>
    <property type="molecule type" value="Genomic_DNA"/>
</dbReference>
<evidence type="ECO:0008006" key="3">
    <source>
        <dbReference type="Google" id="ProtNLM"/>
    </source>
</evidence>
<keyword evidence="2" id="KW-1185">Reference proteome</keyword>
<reference evidence="1 2" key="1">
    <citation type="submission" date="2011-08" db="EMBL/GenBank/DDBJ databases">
        <title>The Genome Sequence of Selenomonas noxia F0398.</title>
        <authorList>
            <consortium name="The Broad Institute Genome Sequencing Platform"/>
            <person name="Earl A."/>
            <person name="Ward D."/>
            <person name="Feldgarden M."/>
            <person name="Gevers D."/>
            <person name="Izard J."/>
            <person name="Ganesan A."/>
            <person name="Blanton J.M."/>
            <person name="Baranova O.V."/>
            <person name="Tanner A.C."/>
            <person name="Dewhirst F.E."/>
            <person name="Young S.K."/>
            <person name="Zeng Q."/>
            <person name="Gargeya S."/>
            <person name="Fitzgerald M."/>
            <person name="Haas B."/>
            <person name="Abouelleil A."/>
            <person name="Alvarado L."/>
            <person name="Arachchi H.M."/>
            <person name="Berlin A."/>
            <person name="Brown A."/>
            <person name="Chapman S.B."/>
            <person name="Chen Z."/>
            <person name="Dunbar C."/>
            <person name="Freedman E."/>
            <person name="Gearin G."/>
            <person name="Gellesch M."/>
            <person name="Goldberg J."/>
            <person name="Griggs A."/>
            <person name="Gujja S."/>
            <person name="Heiman D."/>
            <person name="Howarth C."/>
            <person name="Larson L."/>
            <person name="Lui A."/>
            <person name="MacDonald P.J.P."/>
            <person name="Montmayeur A."/>
            <person name="Murphy C."/>
            <person name="Neiman D."/>
            <person name="Pearson M."/>
            <person name="Priest M."/>
            <person name="Roberts A."/>
            <person name="Saif S."/>
            <person name="Shea T."/>
            <person name="Shenoy N."/>
            <person name="Sisk P."/>
            <person name="Stolte C."/>
            <person name="Sykes S."/>
            <person name="Wortman J."/>
            <person name="Nusbaum C."/>
            <person name="Birren B."/>
        </authorList>
    </citation>
    <scope>NUCLEOTIDE SEQUENCE [LARGE SCALE GENOMIC DNA]</scope>
    <source>
        <strain evidence="1 2">F0398</strain>
    </source>
</reference>
<accession>A0ABN0DNP6</accession>
<name>A0ABN0DNP6_9FIRM</name>
<protein>
    <recommendedName>
        <fullName evidence="3">NusG domain-containing protein</fullName>
    </recommendedName>
</protein>
<dbReference type="RefSeq" id="WP_006696849.1">
    <property type="nucleotide sequence ID" value="NZ_JH376860.1"/>
</dbReference>
<comment type="caution">
    <text evidence="1">The sequence shown here is derived from an EMBL/GenBank/DDBJ whole genome shotgun (WGS) entry which is preliminary data.</text>
</comment>
<dbReference type="Gene3D" id="2.60.320.10">
    <property type="entry name" value="N-utilization substance G protein NusG, insert domain"/>
    <property type="match status" value="1"/>
</dbReference>
<dbReference type="Pfam" id="PF07009">
    <property type="entry name" value="NusG_II"/>
    <property type="match status" value="1"/>
</dbReference>
<evidence type="ECO:0000313" key="2">
    <source>
        <dbReference type="Proteomes" id="UP000003175"/>
    </source>
</evidence>
<dbReference type="InterPro" id="IPR038690">
    <property type="entry name" value="NusG_2_sf"/>
</dbReference>
<evidence type="ECO:0000313" key="1">
    <source>
        <dbReference type="EMBL" id="EHG23955.1"/>
    </source>
</evidence>